<keyword evidence="2" id="KW-1003">Cell membrane</keyword>
<accession>A0AA37T335</accession>
<dbReference type="RefSeq" id="WP_269783478.1">
    <property type="nucleotide sequence ID" value="NZ_BSPD01000002.1"/>
</dbReference>
<evidence type="ECO:0000256" key="1">
    <source>
        <dbReference type="ARBA" id="ARBA00004651"/>
    </source>
</evidence>
<dbReference type="EMBL" id="BSPD01000002">
    <property type="protein sequence ID" value="GLS24406.1"/>
    <property type="molecule type" value="Genomic_DNA"/>
</dbReference>
<comment type="subcellular location">
    <subcellularLocation>
        <location evidence="1">Cell membrane</location>
        <topology evidence="1">Multi-pass membrane protein</topology>
    </subcellularLocation>
</comment>
<evidence type="ECO:0000256" key="9">
    <source>
        <dbReference type="PROSITE-ProRule" id="PRU00284"/>
    </source>
</evidence>
<feature type="domain" description="Methyl-accepting transducer" evidence="11">
    <location>
        <begin position="186"/>
        <end position="355"/>
    </location>
</feature>
<evidence type="ECO:0000259" key="11">
    <source>
        <dbReference type="PROSITE" id="PS50111"/>
    </source>
</evidence>
<keyword evidence="6 10" id="KW-1133">Transmembrane helix</keyword>
<feature type="transmembrane region" description="Helical" evidence="10">
    <location>
        <begin position="6"/>
        <end position="26"/>
    </location>
</feature>
<protein>
    <submittedName>
        <fullName evidence="12">Methyl-accepting chemotaxis protein</fullName>
    </submittedName>
</protein>
<evidence type="ECO:0000313" key="13">
    <source>
        <dbReference type="Proteomes" id="UP001156870"/>
    </source>
</evidence>
<evidence type="ECO:0000256" key="3">
    <source>
        <dbReference type="ARBA" id="ARBA00022481"/>
    </source>
</evidence>
<dbReference type="Proteomes" id="UP001156870">
    <property type="component" value="Unassembled WGS sequence"/>
</dbReference>
<dbReference type="PANTHER" id="PTHR32089:SF39">
    <property type="entry name" value="METHYL-ACCEPTING CHEMOTAXIS PROTEIN HLYB"/>
    <property type="match status" value="1"/>
</dbReference>
<organism evidence="12 13">
    <name type="scientific">Marinibactrum halimedae</name>
    <dbReference type="NCBI Taxonomy" id="1444977"/>
    <lineage>
        <taxon>Bacteria</taxon>
        <taxon>Pseudomonadati</taxon>
        <taxon>Pseudomonadota</taxon>
        <taxon>Gammaproteobacteria</taxon>
        <taxon>Cellvibrionales</taxon>
        <taxon>Cellvibrionaceae</taxon>
        <taxon>Marinibactrum</taxon>
    </lineage>
</organism>
<comment type="caution">
    <text evidence="12">The sequence shown here is derived from an EMBL/GenBank/DDBJ whole genome shotgun (WGS) entry which is preliminary data.</text>
</comment>
<gene>
    <name evidence="12" type="ORF">GCM10007877_01170</name>
</gene>
<keyword evidence="7 10" id="KW-0472">Membrane</keyword>
<dbReference type="GO" id="GO:0007165">
    <property type="term" value="P:signal transduction"/>
    <property type="evidence" value="ECO:0007669"/>
    <property type="project" value="UniProtKB-KW"/>
</dbReference>
<dbReference type="GO" id="GO:0006935">
    <property type="term" value="P:chemotaxis"/>
    <property type="evidence" value="ECO:0007669"/>
    <property type="project" value="UniProtKB-KW"/>
</dbReference>
<keyword evidence="5 10" id="KW-0812">Transmembrane</keyword>
<dbReference type="Pfam" id="PF00015">
    <property type="entry name" value="MCPsignal"/>
    <property type="match status" value="1"/>
</dbReference>
<dbReference type="InterPro" id="IPR004089">
    <property type="entry name" value="MCPsignal_dom"/>
</dbReference>
<name>A0AA37T335_9GAMM</name>
<keyword evidence="3" id="KW-0488">Methylation</keyword>
<reference evidence="12 13" key="1">
    <citation type="journal article" date="2014" name="Int. J. Syst. Evol. Microbiol.">
        <title>Complete genome sequence of Corynebacterium casei LMG S-19264T (=DSM 44701T), isolated from a smear-ripened cheese.</title>
        <authorList>
            <consortium name="US DOE Joint Genome Institute (JGI-PGF)"/>
            <person name="Walter F."/>
            <person name="Albersmeier A."/>
            <person name="Kalinowski J."/>
            <person name="Ruckert C."/>
        </authorList>
    </citation>
    <scope>NUCLEOTIDE SEQUENCE [LARGE SCALE GENOMIC DNA]</scope>
    <source>
        <strain evidence="12 13">NBRC 110095</strain>
    </source>
</reference>
<dbReference type="GO" id="GO:0005886">
    <property type="term" value="C:plasma membrane"/>
    <property type="evidence" value="ECO:0007669"/>
    <property type="project" value="UniProtKB-SubCell"/>
</dbReference>
<evidence type="ECO:0000256" key="7">
    <source>
        <dbReference type="ARBA" id="ARBA00023136"/>
    </source>
</evidence>
<evidence type="ECO:0000256" key="4">
    <source>
        <dbReference type="ARBA" id="ARBA00022500"/>
    </source>
</evidence>
<dbReference type="PROSITE" id="PS50111">
    <property type="entry name" value="CHEMOTAXIS_TRANSDUC_2"/>
    <property type="match status" value="1"/>
</dbReference>
<evidence type="ECO:0000313" key="12">
    <source>
        <dbReference type="EMBL" id="GLS24406.1"/>
    </source>
</evidence>
<dbReference type="PANTHER" id="PTHR32089">
    <property type="entry name" value="METHYL-ACCEPTING CHEMOTAXIS PROTEIN MCPB"/>
    <property type="match status" value="1"/>
</dbReference>
<keyword evidence="8 9" id="KW-0807">Transducer</keyword>
<keyword evidence="13" id="KW-1185">Reference proteome</keyword>
<sequence>MLQVSSFRSLSMLIIVIVMGAAIVYFESSVMDFCVALLCSFLMVWLNRTVTSDEVSSEDSVLLENDSLHTADSKQFEITQEIEAALLEESEYIVEHIDRVKVLVQEAIAILQDNFNSVVNQTQYQNSLALKMVEKITGKIDSESLAVSVDEDFERVMIKDFIKSTDKILQAYVDLLVEISGKSIGAIHRIEDMNQHMESMFKNLDDVQKLAEQTNLLALNAAIEAARAGEVGRGFAVVADEVRSLSLNSSNLNTEVREKIQQAKIRMSEVSEEVGAIASLDINTAIQGKVNIDKMLSVVESMNEDTEQTLNEMRDSSIKIDEQINSSIRALQFEDIITQVSDHIKERANHMCQVAEYSHTKALGVINSSDWEKLALDLKAMRQSFSSQKIETKVQQSSMDEGDVELF</sequence>
<evidence type="ECO:0000256" key="5">
    <source>
        <dbReference type="ARBA" id="ARBA00022692"/>
    </source>
</evidence>
<evidence type="ECO:0000256" key="2">
    <source>
        <dbReference type="ARBA" id="ARBA00022475"/>
    </source>
</evidence>
<keyword evidence="4" id="KW-0145">Chemotaxis</keyword>
<dbReference type="Gene3D" id="1.10.287.950">
    <property type="entry name" value="Methyl-accepting chemotaxis protein"/>
    <property type="match status" value="1"/>
</dbReference>
<evidence type="ECO:0000256" key="8">
    <source>
        <dbReference type="ARBA" id="ARBA00023224"/>
    </source>
</evidence>
<dbReference type="AlphaFoldDB" id="A0AA37T335"/>
<evidence type="ECO:0000256" key="6">
    <source>
        <dbReference type="ARBA" id="ARBA00022989"/>
    </source>
</evidence>
<dbReference type="SMART" id="SM00283">
    <property type="entry name" value="MA"/>
    <property type="match status" value="1"/>
</dbReference>
<evidence type="ECO:0000256" key="10">
    <source>
        <dbReference type="SAM" id="Phobius"/>
    </source>
</evidence>
<proteinExistence type="predicted"/>
<dbReference type="SUPFAM" id="SSF58104">
    <property type="entry name" value="Methyl-accepting chemotaxis protein (MCP) signaling domain"/>
    <property type="match status" value="1"/>
</dbReference>